<dbReference type="Proteomes" id="UP001575105">
    <property type="component" value="Unassembled WGS sequence"/>
</dbReference>
<sequence>MQAFAVESEGQIYASATRPSSPRRRRRTNTPTYTVRHGPRGERLVEHRPGSEKDFYVTRTDYDAAIKALAQTATPDVRFDQLHKAFLAAGGSPTKSAYPLRVVLRYLRNHQPPLVMRRGGGYSLTAKTKEFRQEAERLWDRGCE</sequence>
<keyword evidence="3" id="KW-1185">Reference proteome</keyword>
<gene>
    <name evidence="2" type="ORF">ACERK3_19420</name>
</gene>
<comment type="caution">
    <text evidence="2">The sequence shown here is derived from an EMBL/GenBank/DDBJ whole genome shotgun (WGS) entry which is preliminary data.</text>
</comment>
<organism evidence="2 3">
    <name type="scientific">Natronomicrosphaera hydrolytica</name>
    <dbReference type="NCBI Taxonomy" id="3242702"/>
    <lineage>
        <taxon>Bacteria</taxon>
        <taxon>Pseudomonadati</taxon>
        <taxon>Planctomycetota</taxon>
        <taxon>Phycisphaerae</taxon>
        <taxon>Phycisphaerales</taxon>
        <taxon>Phycisphaeraceae</taxon>
        <taxon>Natronomicrosphaera</taxon>
    </lineage>
</organism>
<evidence type="ECO:0000256" key="1">
    <source>
        <dbReference type="SAM" id="MobiDB-lite"/>
    </source>
</evidence>
<name>A0ABV4UCS0_9BACT</name>
<dbReference type="EMBL" id="JBGUBD010000022">
    <property type="protein sequence ID" value="MFA9480443.1"/>
    <property type="molecule type" value="Genomic_DNA"/>
</dbReference>
<accession>A0ABV4UCS0</accession>
<feature type="region of interest" description="Disordered" evidence="1">
    <location>
        <begin position="1"/>
        <end position="50"/>
    </location>
</feature>
<dbReference type="RefSeq" id="WP_425347364.1">
    <property type="nucleotide sequence ID" value="NZ_JBGUBD010000022.1"/>
</dbReference>
<evidence type="ECO:0000313" key="2">
    <source>
        <dbReference type="EMBL" id="MFA9480443.1"/>
    </source>
</evidence>
<protein>
    <submittedName>
        <fullName evidence="2">Uncharacterized protein</fullName>
    </submittedName>
</protein>
<reference evidence="2 3" key="1">
    <citation type="submission" date="2024-08" db="EMBL/GenBank/DDBJ databases">
        <title>Whole-genome sequencing of halo(alkali)philic microorganisms from hypersaline lakes.</title>
        <authorList>
            <person name="Sorokin D.Y."/>
            <person name="Merkel A.Y."/>
            <person name="Messina E."/>
            <person name="Yakimov M."/>
        </authorList>
    </citation>
    <scope>NUCLEOTIDE SEQUENCE [LARGE SCALE GENOMIC DNA]</scope>
    <source>
        <strain evidence="2 3">AB-hyl4</strain>
    </source>
</reference>
<proteinExistence type="predicted"/>
<evidence type="ECO:0000313" key="3">
    <source>
        <dbReference type="Proteomes" id="UP001575105"/>
    </source>
</evidence>
<feature type="compositionally biased region" description="Basic and acidic residues" evidence="1">
    <location>
        <begin position="39"/>
        <end position="50"/>
    </location>
</feature>